<reference evidence="1 2" key="1">
    <citation type="submission" date="2022-12" db="EMBL/GenBank/DDBJ databases">
        <title>Complete genome sequencing of Dickeya lacustris type strain LMG30899.</title>
        <authorList>
            <person name="Dobhal S."/>
            <person name="Arizala D."/>
            <person name="Arif M."/>
        </authorList>
    </citation>
    <scope>NUCLEOTIDE SEQUENCE [LARGE SCALE GENOMIC DNA]</scope>
    <source>
        <strain evidence="1 2">LMG30899</strain>
    </source>
</reference>
<dbReference type="RefSeq" id="WP_125260527.1">
    <property type="nucleotide sequence ID" value="NZ_CP114280.1"/>
</dbReference>
<keyword evidence="2" id="KW-1185">Reference proteome</keyword>
<organism evidence="1 2">
    <name type="scientific">Dickeya lacustris</name>
    <dbReference type="NCBI Taxonomy" id="2259638"/>
    <lineage>
        <taxon>Bacteria</taxon>
        <taxon>Pseudomonadati</taxon>
        <taxon>Pseudomonadota</taxon>
        <taxon>Gammaproteobacteria</taxon>
        <taxon>Enterobacterales</taxon>
        <taxon>Pectobacteriaceae</taxon>
        <taxon>Dickeya</taxon>
    </lineage>
</organism>
<dbReference type="Proteomes" id="UP001219630">
    <property type="component" value="Chromosome"/>
</dbReference>
<dbReference type="EMBL" id="CP114280">
    <property type="protein sequence ID" value="WFN55014.1"/>
    <property type="molecule type" value="Genomic_DNA"/>
</dbReference>
<dbReference type="PANTHER" id="PTHR36849">
    <property type="entry name" value="CYTOPLASMIC PROTEIN-RELATED"/>
    <property type="match status" value="1"/>
</dbReference>
<dbReference type="InterPro" id="IPR052552">
    <property type="entry name" value="YeaO-like"/>
</dbReference>
<gene>
    <name evidence="1" type="ORF">O1Q98_15370</name>
</gene>
<evidence type="ECO:0000313" key="2">
    <source>
        <dbReference type="Proteomes" id="UP001219630"/>
    </source>
</evidence>
<accession>A0ABY8G520</accession>
<protein>
    <submittedName>
        <fullName evidence="1">DUF488 family protein</fullName>
    </submittedName>
</protein>
<dbReference type="Pfam" id="PF22752">
    <property type="entry name" value="DUF488-N3i"/>
    <property type="match status" value="1"/>
</dbReference>
<sequence length="132" mass="15480">MNAYVQRLRVYDVAAPFLHATFLIDRLWPRGISKQRLEGVVWLKSVAPSNELRRWFHSNPEQWETFAALYRAELHQQALDQQELHQQTTWRPLVSLLQQHQPLTLLYGSRDAQHNHAVVLGDFSPSKRAFIP</sequence>
<proteinExistence type="predicted"/>
<evidence type="ECO:0000313" key="1">
    <source>
        <dbReference type="EMBL" id="WFN55014.1"/>
    </source>
</evidence>
<name>A0ABY8G520_9GAMM</name>
<dbReference type="PANTHER" id="PTHR36849:SF1">
    <property type="entry name" value="CYTOPLASMIC PROTEIN"/>
    <property type="match status" value="1"/>
</dbReference>